<reference evidence="2" key="1">
    <citation type="submission" date="2016-11" db="UniProtKB">
        <authorList>
            <consortium name="WormBaseParasite"/>
        </authorList>
    </citation>
    <scope>IDENTIFICATION</scope>
</reference>
<evidence type="ECO:0000313" key="2">
    <source>
        <dbReference type="WBParaSite" id="Csp11.Scaffold629.g8503.t1"/>
    </source>
</evidence>
<proteinExistence type="predicted"/>
<protein>
    <submittedName>
        <fullName evidence="2">Uncharacterized protein</fullName>
    </submittedName>
</protein>
<dbReference type="Proteomes" id="UP000095282">
    <property type="component" value="Unplaced"/>
</dbReference>
<keyword evidence="1" id="KW-1185">Reference proteome</keyword>
<dbReference type="WBParaSite" id="Csp11.Scaffold629.g8503.t1">
    <property type="protein sequence ID" value="Csp11.Scaffold629.g8503.t1"/>
    <property type="gene ID" value="Csp11.Scaffold629.g8503"/>
</dbReference>
<accession>A0A1I7UEH1</accession>
<organism evidence="1 2">
    <name type="scientific">Caenorhabditis tropicalis</name>
    <dbReference type="NCBI Taxonomy" id="1561998"/>
    <lineage>
        <taxon>Eukaryota</taxon>
        <taxon>Metazoa</taxon>
        <taxon>Ecdysozoa</taxon>
        <taxon>Nematoda</taxon>
        <taxon>Chromadorea</taxon>
        <taxon>Rhabditida</taxon>
        <taxon>Rhabditina</taxon>
        <taxon>Rhabditomorpha</taxon>
        <taxon>Rhabditoidea</taxon>
        <taxon>Rhabditidae</taxon>
        <taxon>Peloderinae</taxon>
        <taxon>Caenorhabditis</taxon>
    </lineage>
</organism>
<evidence type="ECO:0000313" key="1">
    <source>
        <dbReference type="Proteomes" id="UP000095282"/>
    </source>
</evidence>
<name>A0A1I7UEH1_9PELO</name>
<sequence length="88" mass="10510">MISLEFLVALIQNEDSLWNPSKRILIFIFDWNLRKNLKMFLIISIYIQVFRLSHLDVCSGEDEVRNNQQSTRRVISSDDFSQMTFYAF</sequence>
<dbReference type="AlphaFoldDB" id="A0A1I7UEH1"/>